<dbReference type="SUPFAM" id="SSF52317">
    <property type="entry name" value="Class I glutamine amidotransferase-like"/>
    <property type="match status" value="1"/>
</dbReference>
<dbReference type="InterPro" id="IPR026444">
    <property type="entry name" value="Secre_tail"/>
</dbReference>
<dbReference type="EMBL" id="SJZI01000052">
    <property type="protein sequence ID" value="TCJ12120.1"/>
    <property type="molecule type" value="Genomic_DNA"/>
</dbReference>
<comment type="caution">
    <text evidence="2">The sequence shown here is derived from an EMBL/GenBank/DDBJ whole genome shotgun (WGS) entry which is preliminary data.</text>
</comment>
<organism evidence="2 3">
    <name type="scientific">Flaviaesturariibacter flavus</name>
    <dbReference type="NCBI Taxonomy" id="2502780"/>
    <lineage>
        <taxon>Bacteria</taxon>
        <taxon>Pseudomonadati</taxon>
        <taxon>Bacteroidota</taxon>
        <taxon>Chitinophagia</taxon>
        <taxon>Chitinophagales</taxon>
        <taxon>Chitinophagaceae</taxon>
        <taxon>Flaviaestuariibacter</taxon>
    </lineage>
</organism>
<feature type="chain" id="PRO_5020677466" evidence="1">
    <location>
        <begin position="21"/>
        <end position="401"/>
    </location>
</feature>
<evidence type="ECO:0000256" key="1">
    <source>
        <dbReference type="SAM" id="SignalP"/>
    </source>
</evidence>
<dbReference type="OrthoDB" id="9811262at2"/>
<evidence type="ECO:0000313" key="3">
    <source>
        <dbReference type="Proteomes" id="UP000295334"/>
    </source>
</evidence>
<dbReference type="NCBIfam" id="TIGR04183">
    <property type="entry name" value="Por_Secre_tail"/>
    <property type="match status" value="1"/>
</dbReference>
<sequence length="401" mass="42467">MQFRFVLLCAALLGTTPSFAQVKVLFDATKAQTAGNADWVIDADLRDLGWTPNAVVGVSHTGSNAQRFPTPAQSGITATTAETYWDGALSAWGVDCVKRGYTVETLPYNGTISYGNSSNLQDLSNYKVFIIDEPNIRFTAAEKTAILQWVQAGGGLFMISDHTQSDRNNDGWDSPAIWNDFLTNNGSVSDPFGISFDLANFSQTSSNIIASASDSIIHGSMGNVTQVKWSNGTSMTLNTTANSSVKGVVYMTGSSGNTGVMLAYARYGNGKVAALGDSSPADDGTGNPACSLFNGYFSDAGGNHQRLLMNATIWLATPGITTAVTDLRPDAGIQIRPGKGSVWILASGNLPALQLYDLQGRLLAQRPRSGSSAKFDNLTPGIYILQATAGGRSCSSKVFVF</sequence>
<keyword evidence="1" id="KW-0732">Signal</keyword>
<dbReference type="InterPro" id="IPR029062">
    <property type="entry name" value="Class_I_gatase-like"/>
</dbReference>
<feature type="signal peptide" evidence="1">
    <location>
        <begin position="1"/>
        <end position="20"/>
    </location>
</feature>
<proteinExistence type="predicted"/>
<protein>
    <submittedName>
        <fullName evidence="2">T9SS type A sorting domain-containing protein</fullName>
    </submittedName>
</protein>
<dbReference type="Gene3D" id="3.40.50.880">
    <property type="match status" value="1"/>
</dbReference>
<name>A0A4R1B3S8_9BACT</name>
<evidence type="ECO:0000313" key="2">
    <source>
        <dbReference type="EMBL" id="TCJ12120.1"/>
    </source>
</evidence>
<keyword evidence="3" id="KW-1185">Reference proteome</keyword>
<dbReference type="AlphaFoldDB" id="A0A4R1B3S8"/>
<reference evidence="2 3" key="1">
    <citation type="submission" date="2019-03" db="EMBL/GenBank/DDBJ databases">
        <authorList>
            <person name="Kim M.K.M."/>
        </authorList>
    </citation>
    <scope>NUCLEOTIDE SEQUENCE [LARGE SCALE GENOMIC DNA]</scope>
    <source>
        <strain evidence="2 3">17J68-12</strain>
    </source>
</reference>
<dbReference type="Proteomes" id="UP000295334">
    <property type="component" value="Unassembled WGS sequence"/>
</dbReference>
<gene>
    <name evidence="2" type="ORF">EPD60_16335</name>
</gene>
<accession>A0A4R1B3S8</accession>
<dbReference type="RefSeq" id="WP_131450596.1">
    <property type="nucleotide sequence ID" value="NZ_SJZI01000052.1"/>
</dbReference>